<gene>
    <name evidence="1" type="ORF">S01H1_08488</name>
</gene>
<reference evidence="1" key="1">
    <citation type="journal article" date="2014" name="Front. Microbiol.">
        <title>High frequency of phylogenetically diverse reductive dehalogenase-homologous genes in deep subseafloor sedimentary metagenomes.</title>
        <authorList>
            <person name="Kawai M."/>
            <person name="Futagami T."/>
            <person name="Toyoda A."/>
            <person name="Takaki Y."/>
            <person name="Nishi S."/>
            <person name="Hori S."/>
            <person name="Arai W."/>
            <person name="Tsubouchi T."/>
            <person name="Morono Y."/>
            <person name="Uchiyama I."/>
            <person name="Ito T."/>
            <person name="Fujiyama A."/>
            <person name="Inagaki F."/>
            <person name="Takami H."/>
        </authorList>
    </citation>
    <scope>NUCLEOTIDE SEQUENCE</scope>
    <source>
        <strain evidence="1">Expedition CK06-06</strain>
    </source>
</reference>
<name>X0SLQ0_9ZZZZ</name>
<accession>X0SLQ0</accession>
<sequence length="101" mass="11323">MKVNVSITKELSHKFPLGKSGYTAEIKATIRDGRLMDFTCCDPRRQAGNLDSLKGTALIIFLMENENEVGELWNTVKGEILPKLEKSSKELKRKELKAVGD</sequence>
<comment type="caution">
    <text evidence="1">The sequence shown here is derived from an EMBL/GenBank/DDBJ whole genome shotgun (WGS) entry which is preliminary data.</text>
</comment>
<dbReference type="EMBL" id="BARS01004350">
    <property type="protein sequence ID" value="GAF76822.1"/>
    <property type="molecule type" value="Genomic_DNA"/>
</dbReference>
<proteinExistence type="predicted"/>
<dbReference type="AlphaFoldDB" id="X0SLQ0"/>
<evidence type="ECO:0000313" key="1">
    <source>
        <dbReference type="EMBL" id="GAF76822.1"/>
    </source>
</evidence>
<organism evidence="1">
    <name type="scientific">marine sediment metagenome</name>
    <dbReference type="NCBI Taxonomy" id="412755"/>
    <lineage>
        <taxon>unclassified sequences</taxon>
        <taxon>metagenomes</taxon>
        <taxon>ecological metagenomes</taxon>
    </lineage>
</organism>
<protein>
    <submittedName>
        <fullName evidence="1">Uncharacterized protein</fullName>
    </submittedName>
</protein>